<dbReference type="Pfam" id="PF14242">
    <property type="entry name" value="DUF4342"/>
    <property type="match status" value="1"/>
</dbReference>
<dbReference type="OrthoDB" id="129626at2"/>
<reference evidence="3" key="1">
    <citation type="submission" date="2016-11" db="EMBL/GenBank/DDBJ databases">
        <authorList>
            <person name="Varghese N."/>
            <person name="Submissions S."/>
        </authorList>
    </citation>
    <scope>NUCLEOTIDE SEQUENCE [LARGE SCALE GENOMIC DNA]</scope>
    <source>
        <strain evidence="3">DSM 10349</strain>
    </source>
</reference>
<name>A0A1M6VEN2_9FIRM</name>
<dbReference type="STRING" id="1121421.SAMN02745123_03161"/>
<dbReference type="InterPro" id="IPR009060">
    <property type="entry name" value="UBA-like_sf"/>
</dbReference>
<organism evidence="2 3">
    <name type="scientific">Desulforamulus aeronauticus DSM 10349</name>
    <dbReference type="NCBI Taxonomy" id="1121421"/>
    <lineage>
        <taxon>Bacteria</taxon>
        <taxon>Bacillati</taxon>
        <taxon>Bacillota</taxon>
        <taxon>Clostridia</taxon>
        <taxon>Eubacteriales</taxon>
        <taxon>Peptococcaceae</taxon>
        <taxon>Desulforamulus</taxon>
    </lineage>
</organism>
<accession>A0A1M6VEN2</accession>
<dbReference type="CDD" id="cd14360">
    <property type="entry name" value="UBA_NAC_like_bac"/>
    <property type="match status" value="1"/>
</dbReference>
<feature type="domain" description="DUF4342" evidence="1">
    <location>
        <begin position="52"/>
        <end position="128"/>
    </location>
</feature>
<dbReference type="EMBL" id="FRAR01000024">
    <property type="protein sequence ID" value="SHK79841.1"/>
    <property type="molecule type" value="Genomic_DNA"/>
</dbReference>
<dbReference type="SUPFAM" id="SSF46934">
    <property type="entry name" value="UBA-like"/>
    <property type="match status" value="1"/>
</dbReference>
<dbReference type="Gene3D" id="1.10.8.10">
    <property type="entry name" value="DNA helicase RuvA subunit, C-terminal domain"/>
    <property type="match status" value="1"/>
</dbReference>
<keyword evidence="3" id="KW-1185">Reference proteome</keyword>
<dbReference type="RefSeq" id="WP_072916285.1">
    <property type="nucleotide sequence ID" value="NZ_FRAR01000024.1"/>
</dbReference>
<gene>
    <name evidence="2" type="ORF">SAMN02745123_03161</name>
</gene>
<proteinExistence type="predicted"/>
<dbReference type="AlphaFoldDB" id="A0A1M6VEN2"/>
<evidence type="ECO:0000259" key="1">
    <source>
        <dbReference type="Pfam" id="PF14242"/>
    </source>
</evidence>
<dbReference type="Proteomes" id="UP000183997">
    <property type="component" value="Unassembled WGS sequence"/>
</dbReference>
<evidence type="ECO:0000313" key="3">
    <source>
        <dbReference type="Proteomes" id="UP000183997"/>
    </source>
</evidence>
<sequence length="152" mass="16668">MTSELEKIDLLRARLGVGYKEAKEALDEAEGDVVQALISLEERSKHWNEKLHGRIHGKGNEVVGQLKTLFEKGQKTKIKIKKEDNTVAEIPATVGALGVLGAIASTPILIVGALGTIAGLANNYRLEFDDRKDNWEPEIVVPDETDNDSSKH</sequence>
<protein>
    <recommendedName>
        <fullName evidence="1">DUF4342 domain-containing protein</fullName>
    </recommendedName>
</protein>
<evidence type="ECO:0000313" key="2">
    <source>
        <dbReference type="EMBL" id="SHK79841.1"/>
    </source>
</evidence>
<dbReference type="InterPro" id="IPR025642">
    <property type="entry name" value="DUF4342"/>
</dbReference>